<evidence type="ECO:0008006" key="5">
    <source>
        <dbReference type="Google" id="ProtNLM"/>
    </source>
</evidence>
<reference evidence="3 4" key="1">
    <citation type="submission" date="2016-06" db="EMBL/GenBank/DDBJ databases">
        <authorList>
            <person name="Kjaerup R.B."/>
            <person name="Dalgaard T.S."/>
            <person name="Juul-Madsen H.R."/>
        </authorList>
    </citation>
    <scope>NUCLEOTIDE SEQUENCE [LARGE SCALE GENOMIC DNA]</scope>
    <source>
        <strain evidence="3 4">DSM 43818</strain>
    </source>
</reference>
<keyword evidence="2" id="KW-0732">Signal</keyword>
<protein>
    <recommendedName>
        <fullName evidence="5">DUF3558 domain-containing protein</fullName>
    </recommendedName>
</protein>
<evidence type="ECO:0000256" key="1">
    <source>
        <dbReference type="SAM" id="MobiDB-lite"/>
    </source>
</evidence>
<accession>A0A1C6RH64</accession>
<feature type="chain" id="PRO_5008744803" description="DUF3558 domain-containing protein" evidence="2">
    <location>
        <begin position="35"/>
        <end position="171"/>
    </location>
</feature>
<dbReference type="Proteomes" id="UP000199699">
    <property type="component" value="Unassembled WGS sequence"/>
</dbReference>
<dbReference type="AlphaFoldDB" id="A0A1C6RH64"/>
<proteinExistence type="predicted"/>
<organism evidence="3 4">
    <name type="scientific">Micromonospora nigra</name>
    <dbReference type="NCBI Taxonomy" id="145857"/>
    <lineage>
        <taxon>Bacteria</taxon>
        <taxon>Bacillati</taxon>
        <taxon>Actinomycetota</taxon>
        <taxon>Actinomycetes</taxon>
        <taxon>Micromonosporales</taxon>
        <taxon>Micromonosporaceae</taxon>
        <taxon>Micromonospora</taxon>
    </lineage>
</organism>
<evidence type="ECO:0000313" key="4">
    <source>
        <dbReference type="Proteomes" id="UP000199699"/>
    </source>
</evidence>
<dbReference type="STRING" id="145857.GA0070616_1026"/>
<keyword evidence="4" id="KW-1185">Reference proteome</keyword>
<sequence length="171" mass="17918">MRQPRHPVIRRLLVPAVVALLGVTGCGSSGTAPAPDRAETETQSDAVAAGPPPCPFTAEQVSTLVGQPMVDEGRCLFTDGAGVASLTVTTASTIAGNGTFAYQREQAGKRYDRVDDLDQGDMAYVAVKDIEGEAVLVDGTGAYTLTMSSFTRLDPAGYDQVLRRLLDAIDG</sequence>
<dbReference type="EMBL" id="FMHT01000003">
    <property type="protein sequence ID" value="SCL16476.1"/>
    <property type="molecule type" value="Genomic_DNA"/>
</dbReference>
<feature type="signal peptide" evidence="2">
    <location>
        <begin position="1"/>
        <end position="34"/>
    </location>
</feature>
<gene>
    <name evidence="3" type="ORF">GA0070616_1026</name>
</gene>
<name>A0A1C6RH64_9ACTN</name>
<dbReference type="RefSeq" id="WP_091076988.1">
    <property type="nucleotide sequence ID" value="NZ_FMHT01000003.1"/>
</dbReference>
<evidence type="ECO:0000256" key="2">
    <source>
        <dbReference type="SAM" id="SignalP"/>
    </source>
</evidence>
<dbReference type="PROSITE" id="PS51257">
    <property type="entry name" value="PROKAR_LIPOPROTEIN"/>
    <property type="match status" value="1"/>
</dbReference>
<dbReference type="OrthoDB" id="3390544at2"/>
<evidence type="ECO:0000313" key="3">
    <source>
        <dbReference type="EMBL" id="SCL16476.1"/>
    </source>
</evidence>
<feature type="region of interest" description="Disordered" evidence="1">
    <location>
        <begin position="28"/>
        <end position="51"/>
    </location>
</feature>